<dbReference type="SUPFAM" id="SSF57850">
    <property type="entry name" value="RING/U-box"/>
    <property type="match status" value="1"/>
</dbReference>
<keyword evidence="6" id="KW-1185">Reference proteome</keyword>
<name>A0AAD8UHF4_GLOAC</name>
<dbReference type="EMBL" id="JAHMHS010000111">
    <property type="protein sequence ID" value="KAK1716825.1"/>
    <property type="molecule type" value="Genomic_DNA"/>
</dbReference>
<evidence type="ECO:0000256" key="1">
    <source>
        <dbReference type="ARBA" id="ARBA00022723"/>
    </source>
</evidence>
<comment type="caution">
    <text evidence="5">The sequence shown here is derived from an EMBL/GenBank/DDBJ whole genome shotgun (WGS) entry which is preliminary data.</text>
</comment>
<dbReference type="InterPro" id="IPR010730">
    <property type="entry name" value="HET"/>
</dbReference>
<dbReference type="PANTHER" id="PTHR33112">
    <property type="entry name" value="DOMAIN PROTEIN, PUTATIVE-RELATED"/>
    <property type="match status" value="1"/>
</dbReference>
<dbReference type="PANTHER" id="PTHR33112:SF15">
    <property type="entry name" value="HETEROKARYON INCOMPATIBILITY DOMAIN-CONTAINING PROTEIN"/>
    <property type="match status" value="1"/>
</dbReference>
<keyword evidence="3" id="KW-0862">Zinc</keyword>
<proteinExistence type="predicted"/>
<evidence type="ECO:0000259" key="4">
    <source>
        <dbReference type="Pfam" id="PF06985"/>
    </source>
</evidence>
<feature type="domain" description="Heterokaryon incompatibility" evidence="4">
    <location>
        <begin position="329"/>
        <end position="481"/>
    </location>
</feature>
<evidence type="ECO:0000256" key="2">
    <source>
        <dbReference type="ARBA" id="ARBA00022771"/>
    </source>
</evidence>
<organism evidence="5 6">
    <name type="scientific">Glomerella acutata</name>
    <name type="common">Colletotrichum acutatum</name>
    <dbReference type="NCBI Taxonomy" id="27357"/>
    <lineage>
        <taxon>Eukaryota</taxon>
        <taxon>Fungi</taxon>
        <taxon>Dikarya</taxon>
        <taxon>Ascomycota</taxon>
        <taxon>Pezizomycotina</taxon>
        <taxon>Sordariomycetes</taxon>
        <taxon>Hypocreomycetidae</taxon>
        <taxon>Glomerellales</taxon>
        <taxon>Glomerellaceae</taxon>
        <taxon>Colletotrichum</taxon>
        <taxon>Colletotrichum acutatum species complex</taxon>
    </lineage>
</organism>
<keyword evidence="2" id="KW-0863">Zinc-finger</keyword>
<dbReference type="GO" id="GO:0008270">
    <property type="term" value="F:zinc ion binding"/>
    <property type="evidence" value="ECO:0007669"/>
    <property type="project" value="UniProtKB-KW"/>
</dbReference>
<reference evidence="5" key="1">
    <citation type="submission" date="2021-12" db="EMBL/GenBank/DDBJ databases">
        <title>Comparative genomics, transcriptomics and evolutionary studies reveal genomic signatures of adaptation to plant cell wall in hemibiotrophic fungi.</title>
        <authorList>
            <consortium name="DOE Joint Genome Institute"/>
            <person name="Baroncelli R."/>
            <person name="Diaz J.F."/>
            <person name="Benocci T."/>
            <person name="Peng M."/>
            <person name="Battaglia E."/>
            <person name="Haridas S."/>
            <person name="Andreopoulos W."/>
            <person name="Labutti K."/>
            <person name="Pangilinan J."/>
            <person name="Floch G.L."/>
            <person name="Makela M.R."/>
            <person name="Henrissat B."/>
            <person name="Grigoriev I.V."/>
            <person name="Crouch J.A."/>
            <person name="De Vries R.P."/>
            <person name="Sukno S.A."/>
            <person name="Thon M.R."/>
        </authorList>
    </citation>
    <scope>NUCLEOTIDE SEQUENCE</scope>
    <source>
        <strain evidence="5">CBS 112980</strain>
    </source>
</reference>
<dbReference type="Proteomes" id="UP001244207">
    <property type="component" value="Unassembled WGS sequence"/>
</dbReference>
<keyword evidence="1" id="KW-0479">Metal-binding</keyword>
<dbReference type="RefSeq" id="XP_060360755.1">
    <property type="nucleotide sequence ID" value="XM_060509089.1"/>
</dbReference>
<accession>A0AAD8UHF4</accession>
<evidence type="ECO:0000313" key="5">
    <source>
        <dbReference type="EMBL" id="KAK1716825.1"/>
    </source>
</evidence>
<evidence type="ECO:0000256" key="3">
    <source>
        <dbReference type="ARBA" id="ARBA00022833"/>
    </source>
</evidence>
<dbReference type="InterPro" id="IPR043145">
    <property type="entry name" value="Znf_ZZ_sf"/>
</dbReference>
<dbReference type="AlphaFoldDB" id="A0AAD8UHF4"/>
<dbReference type="Gene3D" id="3.30.60.90">
    <property type="match status" value="1"/>
</dbReference>
<gene>
    <name evidence="5" type="ORF">BDZ83DRAFT_634350</name>
</gene>
<dbReference type="GeneID" id="85392988"/>
<evidence type="ECO:0000313" key="6">
    <source>
        <dbReference type="Proteomes" id="UP001244207"/>
    </source>
</evidence>
<dbReference type="Pfam" id="PF06985">
    <property type="entry name" value="HET"/>
    <property type="match status" value="1"/>
</dbReference>
<sequence>MSLLHWIKARHNLPLRERAILKLSGFNVKCANPLHEFQDSLRNRIALEPPIHSDATCDRCEKLRNDPDDYKLISGLRYWCLDCETTQADVCSTCVVVPGQGIDHDPAHRLVQVQPTACSVCEDVERLEVKPADMHRGPYKEFLVKGGTFKEVAETRSCGFCTFLWRLLAQSPPEGLKWPPDDDKEVQIRIRKQWRDWLNISVVSDLATEEEFEMRGEKYVRRGQNAADMEKEMLVGPSVAWSHEMPVSEITSEEEDRRTWQVGVCKVLPSSGSSEALQLAKSWLDNCCKRHSKCAGTPPHILPSRVLVLQGQDFSRVYLKETMGIEGSYAALSYCWGPGRPGLITIKDNYRDHQNFGIPINGLPETIRDAVHAARTLGLDYLWVDRLCIVQDSVEDWAHEAALMCAVYSGATLTLSADGSNSATQGLFQSNQTLSALDYKTYYDPGADDLVYIKRPSHASLSGRASDMTQPIDQRGWTMQERLMSPRVLHFTSEEMVWECNTLTECECRRESAMSTRELAPSGITTREGLYEHWRHIVREYAKRSLAYETDKMPALRGLVEKFQRVMQDLVGKDTDIKDEYLAGLWRNDLVEGLAWKPPTPGDLEGFLKATNHRRILNIGVDRDVDSEAWEKILAHRNRLEDWHQSGGYVAPTWSWAHLRGPMSYLYCRPLTPFIPYVNVVEANVVPVNANEPTGQVSSGFVTLEGRLVHGLRLSITQGIEVVVLLLGTRNFVPEKGGYGTVGGLSNPVKMSWNMPAERGIAEASEEDTGVAAGSPACELPGELVEAFVEDTEYPRFTTFLVLKESDLEKGKYERLGCFDVWGRNDVGVAKALFSSSVNETVTII</sequence>
<protein>
    <submittedName>
        <fullName evidence="5">Heterokaryon incompatibility protein-domain-containing protein</fullName>
    </submittedName>
</protein>